<dbReference type="AlphaFoldDB" id="A0A2S6GDA0"/>
<accession>A0A2S6GDA0</accession>
<reference evidence="1 2" key="1">
    <citation type="submission" date="2018-02" db="EMBL/GenBank/DDBJ databases">
        <title>Genomic Encyclopedia of Archaeal and Bacterial Type Strains, Phase II (KMG-II): from individual species to whole genera.</title>
        <authorList>
            <person name="Goeker M."/>
        </authorList>
    </citation>
    <scope>NUCLEOTIDE SEQUENCE [LARGE SCALE GENOMIC DNA]</scope>
    <source>
        <strain evidence="1 2">YU 961-1</strain>
    </source>
</reference>
<sequence length="121" mass="12232">MGNAVGEFKTVSVGAGIDLCYQRLGPVDALGLGSARQAVAYVVSGGRTARLRTITARTLVIHGGADRMCHPSGGRATAAAIPGAELVVIEGMGHDLPAALWPAARVADLPAHRGLAPMPVG</sequence>
<dbReference type="Proteomes" id="UP000239203">
    <property type="component" value="Unassembled WGS sequence"/>
</dbReference>
<dbReference type="Gene3D" id="3.40.50.1820">
    <property type="entry name" value="alpha/beta hydrolase"/>
    <property type="match status" value="1"/>
</dbReference>
<name>A0A2S6GDA0_9PSEU</name>
<keyword evidence="2" id="KW-1185">Reference proteome</keyword>
<gene>
    <name evidence="1" type="ORF">CLV40_1301</name>
</gene>
<dbReference type="SUPFAM" id="SSF53474">
    <property type="entry name" value="alpha/beta-Hydrolases"/>
    <property type="match status" value="1"/>
</dbReference>
<proteinExistence type="predicted"/>
<evidence type="ECO:0000313" key="1">
    <source>
        <dbReference type="EMBL" id="PPK63209.1"/>
    </source>
</evidence>
<evidence type="ECO:0000313" key="2">
    <source>
        <dbReference type="Proteomes" id="UP000239203"/>
    </source>
</evidence>
<dbReference type="InterPro" id="IPR029058">
    <property type="entry name" value="AB_hydrolase_fold"/>
</dbReference>
<organism evidence="1 2">
    <name type="scientific">Actinokineospora auranticolor</name>
    <dbReference type="NCBI Taxonomy" id="155976"/>
    <lineage>
        <taxon>Bacteria</taxon>
        <taxon>Bacillati</taxon>
        <taxon>Actinomycetota</taxon>
        <taxon>Actinomycetes</taxon>
        <taxon>Pseudonocardiales</taxon>
        <taxon>Pseudonocardiaceae</taxon>
        <taxon>Actinokineospora</taxon>
    </lineage>
</organism>
<dbReference type="EMBL" id="PTIX01000030">
    <property type="protein sequence ID" value="PPK63209.1"/>
    <property type="molecule type" value="Genomic_DNA"/>
</dbReference>
<evidence type="ECO:0008006" key="3">
    <source>
        <dbReference type="Google" id="ProtNLM"/>
    </source>
</evidence>
<protein>
    <recommendedName>
        <fullName evidence="3">TAP-like protein</fullName>
    </recommendedName>
</protein>
<comment type="caution">
    <text evidence="1">The sequence shown here is derived from an EMBL/GenBank/DDBJ whole genome shotgun (WGS) entry which is preliminary data.</text>
</comment>